<protein>
    <submittedName>
        <fullName evidence="2">Uncharacterized protein</fullName>
    </submittedName>
</protein>
<name>A0ABS1RAL1_9SPHI</name>
<keyword evidence="1" id="KW-1133">Transmembrane helix</keyword>
<organism evidence="2 3">
    <name type="scientific">Sphingobacterium faecale</name>
    <dbReference type="NCBI Taxonomy" id="2803775"/>
    <lineage>
        <taxon>Bacteria</taxon>
        <taxon>Pseudomonadati</taxon>
        <taxon>Bacteroidota</taxon>
        <taxon>Sphingobacteriia</taxon>
        <taxon>Sphingobacteriales</taxon>
        <taxon>Sphingobacteriaceae</taxon>
        <taxon>Sphingobacterium</taxon>
    </lineage>
</organism>
<sequence>MTRKIVFNIFAAFIYFPSFFIGKSLWDYYGVNGGNPYDNYPHSFWEYFSILLHDYSYPSISFVFLILILLPFQLFKDHYFRKHNKGLSLSIKCLMLTGTVVFLWIILFRFPLIDWYKLFIFSTLGIGCGTALILYWGIDRYVERTQAKEK</sequence>
<dbReference type="Proteomes" id="UP000625283">
    <property type="component" value="Unassembled WGS sequence"/>
</dbReference>
<proteinExistence type="predicted"/>
<dbReference type="RefSeq" id="WP_202104800.1">
    <property type="nucleotide sequence ID" value="NZ_JAERTY010000012.1"/>
</dbReference>
<dbReference type="EMBL" id="JAERTY010000012">
    <property type="protein sequence ID" value="MBL1411067.1"/>
    <property type="molecule type" value="Genomic_DNA"/>
</dbReference>
<gene>
    <name evidence="2" type="ORF">JKG61_20075</name>
</gene>
<feature type="transmembrane region" description="Helical" evidence="1">
    <location>
        <begin position="55"/>
        <end position="75"/>
    </location>
</feature>
<feature type="transmembrane region" description="Helical" evidence="1">
    <location>
        <begin position="87"/>
        <end position="107"/>
    </location>
</feature>
<evidence type="ECO:0000313" key="3">
    <source>
        <dbReference type="Proteomes" id="UP000625283"/>
    </source>
</evidence>
<keyword evidence="1" id="KW-0812">Transmembrane</keyword>
<feature type="transmembrane region" description="Helical" evidence="1">
    <location>
        <begin position="119"/>
        <end position="138"/>
    </location>
</feature>
<keyword evidence="3" id="KW-1185">Reference proteome</keyword>
<comment type="caution">
    <text evidence="2">The sequence shown here is derived from an EMBL/GenBank/DDBJ whole genome shotgun (WGS) entry which is preliminary data.</text>
</comment>
<keyword evidence="1" id="KW-0472">Membrane</keyword>
<evidence type="ECO:0000313" key="2">
    <source>
        <dbReference type="EMBL" id="MBL1411067.1"/>
    </source>
</evidence>
<evidence type="ECO:0000256" key="1">
    <source>
        <dbReference type="SAM" id="Phobius"/>
    </source>
</evidence>
<feature type="transmembrane region" description="Helical" evidence="1">
    <location>
        <begin position="5"/>
        <end position="26"/>
    </location>
</feature>
<accession>A0ABS1RAL1</accession>
<reference evidence="2 3" key="1">
    <citation type="submission" date="2021-01" db="EMBL/GenBank/DDBJ databases">
        <title>C459-1 draft genome sequence.</title>
        <authorList>
            <person name="Zhang X.-F."/>
        </authorList>
    </citation>
    <scope>NUCLEOTIDE SEQUENCE [LARGE SCALE GENOMIC DNA]</scope>
    <source>
        <strain evidence="3">C459-1</strain>
    </source>
</reference>